<dbReference type="AlphaFoldDB" id="A0A7K1Y9S9"/>
<dbReference type="Gene3D" id="3.40.33.10">
    <property type="entry name" value="CAP"/>
    <property type="match status" value="1"/>
</dbReference>
<comment type="caution">
    <text evidence="2">The sequence shown here is derived from an EMBL/GenBank/DDBJ whole genome shotgun (WGS) entry which is preliminary data.</text>
</comment>
<dbReference type="CDD" id="cd05379">
    <property type="entry name" value="CAP_bacterial"/>
    <property type="match status" value="1"/>
</dbReference>
<dbReference type="SUPFAM" id="SSF55797">
    <property type="entry name" value="PR-1-like"/>
    <property type="match status" value="1"/>
</dbReference>
<gene>
    <name evidence="2" type="ORF">GS399_10265</name>
</gene>
<dbReference type="Proteomes" id="UP000466586">
    <property type="component" value="Unassembled WGS sequence"/>
</dbReference>
<evidence type="ECO:0000313" key="3">
    <source>
        <dbReference type="Proteomes" id="UP000466586"/>
    </source>
</evidence>
<keyword evidence="3" id="KW-1185">Reference proteome</keyword>
<dbReference type="Pfam" id="PF00188">
    <property type="entry name" value="CAP"/>
    <property type="match status" value="1"/>
</dbReference>
<evidence type="ECO:0000313" key="2">
    <source>
        <dbReference type="EMBL" id="MXV51353.1"/>
    </source>
</evidence>
<accession>A0A7K1Y9S9</accession>
<reference evidence="2 3" key="1">
    <citation type="submission" date="2019-11" db="EMBL/GenBank/DDBJ databases">
        <title>Pedobacter sp. HMF7647 Genome sequencing and assembly.</title>
        <authorList>
            <person name="Kang H."/>
            <person name="Kim H."/>
            <person name="Joh K."/>
        </authorList>
    </citation>
    <scope>NUCLEOTIDE SEQUENCE [LARGE SCALE GENOMIC DNA]</scope>
    <source>
        <strain evidence="2 3">HMF7647</strain>
    </source>
</reference>
<organism evidence="2 3">
    <name type="scientific">Hufsiella arboris</name>
    <dbReference type="NCBI Taxonomy" id="2695275"/>
    <lineage>
        <taxon>Bacteria</taxon>
        <taxon>Pseudomonadati</taxon>
        <taxon>Bacteroidota</taxon>
        <taxon>Sphingobacteriia</taxon>
        <taxon>Sphingobacteriales</taxon>
        <taxon>Sphingobacteriaceae</taxon>
        <taxon>Hufsiella</taxon>
    </lineage>
</organism>
<feature type="domain" description="SCP" evidence="1">
    <location>
        <begin position="40"/>
        <end position="162"/>
    </location>
</feature>
<sequence>MVKKLTIVVLAVILGQNLGYSQQRSGVVTMEQFKNELLIRVNKLRQRGCNCGNMYMPPVNPIAWNAQLQFSASVHARDMATQRYFSHESIDGKSVKDRIYNAGYSIYGYQKIWIGENIAQGQTSIRQVINDWLKSPEHCKNLMSPNYKEMGVALVNTYWVQDFGGRYPFSSTASK</sequence>
<evidence type="ECO:0000259" key="1">
    <source>
        <dbReference type="Pfam" id="PF00188"/>
    </source>
</evidence>
<dbReference type="EMBL" id="WVHT01000004">
    <property type="protein sequence ID" value="MXV51353.1"/>
    <property type="molecule type" value="Genomic_DNA"/>
</dbReference>
<proteinExistence type="predicted"/>
<dbReference type="InterPro" id="IPR014044">
    <property type="entry name" value="CAP_dom"/>
</dbReference>
<dbReference type="PANTHER" id="PTHR31157:SF1">
    <property type="entry name" value="SCP DOMAIN-CONTAINING PROTEIN"/>
    <property type="match status" value="1"/>
</dbReference>
<dbReference type="PANTHER" id="PTHR31157">
    <property type="entry name" value="SCP DOMAIN-CONTAINING PROTEIN"/>
    <property type="match status" value="1"/>
</dbReference>
<dbReference type="RefSeq" id="WP_160844529.1">
    <property type="nucleotide sequence ID" value="NZ_WVHT01000004.1"/>
</dbReference>
<protein>
    <submittedName>
        <fullName evidence="2">CAP domain-containing protein</fullName>
    </submittedName>
</protein>
<dbReference type="InterPro" id="IPR035940">
    <property type="entry name" value="CAP_sf"/>
</dbReference>
<name>A0A7K1Y9S9_9SPHI</name>